<keyword evidence="2" id="KW-0472">Membrane</keyword>
<dbReference type="Proteomes" id="UP000076660">
    <property type="component" value="Unassembled WGS sequence"/>
</dbReference>
<dbReference type="EMBL" id="LQMT02000007">
    <property type="protein sequence ID" value="ONF73685.1"/>
    <property type="molecule type" value="Genomic_DNA"/>
</dbReference>
<dbReference type="InterPro" id="IPR001646">
    <property type="entry name" value="5peptide_repeat"/>
</dbReference>
<sequence length="413" mass="45559">MSGGRKGQSLREFAWVWVWLTLVVSVAAGITITVLLWGDTPTSHRDAFDVGWKSSAAVLAILAAFVTVERLRLSQREHHRQLDNDEATQFNTLSSQASEQLGSEKDAVRIGGLTDLERLAEQYPNLRQTVVDRICAYLRAPYQPPPNVIVSAVDAKSALTDTSADQAESSTPGPSDDEIAARRLELDVRRTAQQILHRHLRTEARSKGSPHAFWEKISIDLRDAVLIEIDFNDCQFASADFRNVTVYGDAGFRNARFQGPVVFEGATFYGAIWFMGTKFDGDTVFNEAKVGGAAVFHNATFHGAIWFTRVKFAGAAVFSDATFKSAALFSLAEFDFAAVFNGVEFGRDAIFSDVKCNGEVTFDGARVNSSKGRHEWPDGWRLEQSPLDSGKPRRLTRTRNDSPSERSGDGPKA</sequence>
<evidence type="ECO:0008006" key="5">
    <source>
        <dbReference type="Google" id="ProtNLM"/>
    </source>
</evidence>
<feature type="transmembrane region" description="Helical" evidence="2">
    <location>
        <begin position="50"/>
        <end position="68"/>
    </location>
</feature>
<evidence type="ECO:0000256" key="1">
    <source>
        <dbReference type="SAM" id="MobiDB-lite"/>
    </source>
</evidence>
<dbReference type="SUPFAM" id="SSF141571">
    <property type="entry name" value="Pentapeptide repeat-like"/>
    <property type="match status" value="1"/>
</dbReference>
<protein>
    <recommendedName>
        <fullName evidence="5">Pentapeptide repeat-containing protein</fullName>
    </recommendedName>
</protein>
<gene>
    <name evidence="3" type="ORF">AVR91_0206150</name>
</gene>
<feature type="compositionally biased region" description="Basic and acidic residues" evidence="1">
    <location>
        <begin position="372"/>
        <end position="381"/>
    </location>
</feature>
<dbReference type="Pfam" id="PF13576">
    <property type="entry name" value="Pentapeptide_3"/>
    <property type="match status" value="2"/>
</dbReference>
<keyword evidence="2" id="KW-0812">Transmembrane</keyword>
<evidence type="ECO:0000256" key="2">
    <source>
        <dbReference type="SAM" id="Phobius"/>
    </source>
</evidence>
<reference evidence="3 4" key="1">
    <citation type="submission" date="2016-12" db="EMBL/GenBank/DDBJ databases">
        <title>Amycolatopsis keratiniphila subsp. keratiniphila genome sequencing and assembly.</title>
        <authorList>
            <person name="Mayilraj S."/>
            <person name="Kaur N."/>
        </authorList>
    </citation>
    <scope>NUCLEOTIDE SEQUENCE [LARGE SCALE GENOMIC DNA]</scope>
    <source>
        <strain evidence="3 4">DSM 44409</strain>
    </source>
</reference>
<comment type="caution">
    <text evidence="3">The sequence shown here is derived from an EMBL/GenBank/DDBJ whole genome shotgun (WGS) entry which is preliminary data.</text>
</comment>
<evidence type="ECO:0000313" key="3">
    <source>
        <dbReference type="EMBL" id="ONF73685.1"/>
    </source>
</evidence>
<feature type="compositionally biased region" description="Basic and acidic residues" evidence="1">
    <location>
        <begin position="398"/>
        <end position="413"/>
    </location>
</feature>
<accession>A0A1W2M1F0</accession>
<organism evidence="3 4">
    <name type="scientific">Amycolatopsis keratiniphila subsp. keratiniphila</name>
    <dbReference type="NCBI Taxonomy" id="227715"/>
    <lineage>
        <taxon>Bacteria</taxon>
        <taxon>Bacillati</taxon>
        <taxon>Actinomycetota</taxon>
        <taxon>Actinomycetes</taxon>
        <taxon>Pseudonocardiales</taxon>
        <taxon>Pseudonocardiaceae</taxon>
        <taxon>Amycolatopsis</taxon>
        <taxon>Amycolatopsis japonica group</taxon>
    </lineage>
</organism>
<feature type="transmembrane region" description="Helical" evidence="2">
    <location>
        <begin position="12"/>
        <end position="38"/>
    </location>
</feature>
<dbReference type="AlphaFoldDB" id="A0A1W2M1F0"/>
<feature type="region of interest" description="Disordered" evidence="1">
    <location>
        <begin position="368"/>
        <end position="413"/>
    </location>
</feature>
<dbReference type="Gene3D" id="2.160.20.80">
    <property type="entry name" value="E3 ubiquitin-protein ligase SopA"/>
    <property type="match status" value="1"/>
</dbReference>
<evidence type="ECO:0000313" key="4">
    <source>
        <dbReference type="Proteomes" id="UP000076660"/>
    </source>
</evidence>
<proteinExistence type="predicted"/>
<keyword evidence="2" id="KW-1133">Transmembrane helix</keyword>
<name>A0A1W2M1F0_9PSEU</name>